<proteinExistence type="predicted"/>
<name>A0A543PUT9_9MICO</name>
<keyword evidence="2" id="KW-0732">Signal</keyword>
<feature type="chain" id="PRO_5039071916" description="Lipoprotein" evidence="2">
    <location>
        <begin position="21"/>
        <end position="332"/>
    </location>
</feature>
<protein>
    <recommendedName>
        <fullName evidence="5">Lipoprotein</fullName>
    </recommendedName>
</protein>
<feature type="region of interest" description="Disordered" evidence="1">
    <location>
        <begin position="27"/>
        <end position="72"/>
    </location>
</feature>
<evidence type="ECO:0000313" key="4">
    <source>
        <dbReference type="Proteomes" id="UP000320085"/>
    </source>
</evidence>
<dbReference type="EMBL" id="VFQF01000001">
    <property type="protein sequence ID" value="TQN47842.1"/>
    <property type="molecule type" value="Genomic_DNA"/>
</dbReference>
<evidence type="ECO:0008006" key="5">
    <source>
        <dbReference type="Google" id="ProtNLM"/>
    </source>
</evidence>
<feature type="compositionally biased region" description="Low complexity" evidence="1">
    <location>
        <begin position="33"/>
        <end position="67"/>
    </location>
</feature>
<dbReference type="RefSeq" id="WP_141820370.1">
    <property type="nucleotide sequence ID" value="NZ_BAAAQC010000016.1"/>
</dbReference>
<dbReference type="PROSITE" id="PS51257">
    <property type="entry name" value="PROKAR_LIPOPROTEIN"/>
    <property type="match status" value="1"/>
</dbReference>
<gene>
    <name evidence="3" type="ORF">FHX52_0960</name>
</gene>
<evidence type="ECO:0000313" key="3">
    <source>
        <dbReference type="EMBL" id="TQN47842.1"/>
    </source>
</evidence>
<dbReference type="Proteomes" id="UP000320085">
    <property type="component" value="Unassembled WGS sequence"/>
</dbReference>
<evidence type="ECO:0000256" key="2">
    <source>
        <dbReference type="SAM" id="SignalP"/>
    </source>
</evidence>
<comment type="caution">
    <text evidence="3">The sequence shown here is derived from an EMBL/GenBank/DDBJ whole genome shotgun (WGS) entry which is preliminary data.</text>
</comment>
<evidence type="ECO:0000256" key="1">
    <source>
        <dbReference type="SAM" id="MobiDB-lite"/>
    </source>
</evidence>
<dbReference type="AlphaFoldDB" id="A0A543PUT9"/>
<dbReference type="OrthoDB" id="9812120at2"/>
<feature type="signal peptide" evidence="2">
    <location>
        <begin position="1"/>
        <end position="20"/>
    </location>
</feature>
<sequence>MRRTALAVAAAALIGLAACGGTPTPSAPPFSPAPTAGGAVTSGRAAGSASDAPTPAATSATSGPAASLPQLPRGGRTIFPAHRLVGFVGYPGSSALGRLGVGDLDARAREIERVAEPYAAGRTVLPVLELIATVVHGEPGSDGLYRSRTSDRVIAAHLAAARRVKGILLLDIQPGRADVLDEVRSYARWLGEPDVGVAFDPEWAMGPGQVPMRVFGHTTGEEVDEVSSYLAGLVRAKKLPEKVFVVHQLSPSILRDEKALRAHPGVVLIKSVDGIGSRAMKESTYRKLTGGMPKPVHAGFKLFYSEDRRFGPLMTPAQVLALRPQPEYVLYE</sequence>
<accession>A0A543PUT9</accession>
<organism evidence="3 4">
    <name type="scientific">Humibacillus xanthopallidus</name>
    <dbReference type="NCBI Taxonomy" id="412689"/>
    <lineage>
        <taxon>Bacteria</taxon>
        <taxon>Bacillati</taxon>
        <taxon>Actinomycetota</taxon>
        <taxon>Actinomycetes</taxon>
        <taxon>Micrococcales</taxon>
        <taxon>Intrasporangiaceae</taxon>
        <taxon>Humibacillus</taxon>
    </lineage>
</organism>
<reference evidence="3 4" key="1">
    <citation type="submission" date="2019-06" db="EMBL/GenBank/DDBJ databases">
        <title>Sequencing the genomes of 1000 actinobacteria strains.</title>
        <authorList>
            <person name="Klenk H.-P."/>
        </authorList>
    </citation>
    <scope>NUCLEOTIDE SEQUENCE [LARGE SCALE GENOMIC DNA]</scope>
    <source>
        <strain evidence="3 4">DSM 21776</strain>
    </source>
</reference>